<dbReference type="Pfam" id="PF00534">
    <property type="entry name" value="Glycos_transf_1"/>
    <property type="match status" value="1"/>
</dbReference>
<accession>A0A3D9VK23</accession>
<dbReference type="Proteomes" id="UP000256530">
    <property type="component" value="Unassembled WGS sequence"/>
</dbReference>
<feature type="domain" description="Glycosyl transferase family 1" evidence="2">
    <location>
        <begin position="221"/>
        <end position="373"/>
    </location>
</feature>
<evidence type="ECO:0000256" key="1">
    <source>
        <dbReference type="ARBA" id="ARBA00009481"/>
    </source>
</evidence>
<dbReference type="AlphaFoldDB" id="A0A3D9VK23"/>
<dbReference type="InterPro" id="IPR028098">
    <property type="entry name" value="Glyco_trans_4-like_N"/>
</dbReference>
<dbReference type="InterPro" id="IPR001296">
    <property type="entry name" value="Glyco_trans_1"/>
</dbReference>
<dbReference type="SUPFAM" id="SSF53756">
    <property type="entry name" value="UDP-Glycosyltransferase/glycogen phosphorylase"/>
    <property type="match status" value="1"/>
</dbReference>
<proteinExistence type="inferred from homology"/>
<evidence type="ECO:0000313" key="5">
    <source>
        <dbReference type="Proteomes" id="UP000256530"/>
    </source>
</evidence>
<dbReference type="GO" id="GO:0016757">
    <property type="term" value="F:glycosyltransferase activity"/>
    <property type="evidence" value="ECO:0007669"/>
    <property type="project" value="InterPro"/>
</dbReference>
<evidence type="ECO:0000259" key="2">
    <source>
        <dbReference type="Pfam" id="PF00534"/>
    </source>
</evidence>
<dbReference type="InterPro" id="IPR050194">
    <property type="entry name" value="Glycosyltransferase_grp1"/>
</dbReference>
<dbReference type="Pfam" id="PF13439">
    <property type="entry name" value="Glyco_transf_4"/>
    <property type="match status" value="1"/>
</dbReference>
<feature type="domain" description="Glycosyltransferase subfamily 4-like N-terminal" evidence="3">
    <location>
        <begin position="98"/>
        <end position="201"/>
    </location>
</feature>
<dbReference type="PANTHER" id="PTHR45947:SF15">
    <property type="entry name" value="TEICHURONIC ACID BIOSYNTHESIS GLYCOSYLTRANSFERASE TUAC-RELATED"/>
    <property type="match status" value="1"/>
</dbReference>
<evidence type="ECO:0000259" key="3">
    <source>
        <dbReference type="Pfam" id="PF13439"/>
    </source>
</evidence>
<gene>
    <name evidence="4" type="ORF">DET55_101234</name>
</gene>
<keyword evidence="4" id="KW-0808">Transferase</keyword>
<name>A0A3D9VK23_BACMY</name>
<comment type="caution">
    <text evidence="4">The sequence shown here is derived from an EMBL/GenBank/DDBJ whole genome shotgun (WGS) entry which is preliminary data.</text>
</comment>
<evidence type="ECO:0000313" key="4">
    <source>
        <dbReference type="EMBL" id="REF41496.1"/>
    </source>
</evidence>
<dbReference type="EMBL" id="QTTY01000001">
    <property type="protein sequence ID" value="REF41496.1"/>
    <property type="molecule type" value="Genomic_DNA"/>
</dbReference>
<sequence>MKILYLVNMDPQNKTGLFNATHKRIKLNNNKVDSEKYCVNFYDGIVLKILKKILKKKIYQKEGEFFIYEDIKYRKLFLKNTLTKKVLEKLGLDFLVYLEVILRNKMKIREFDIVSAHWGHTQGSLAYYIKRFLGIPYTLTLHGSDIHTMPKQSMNLKKVILRNLEYADRTIFVSEYLKKEARDIGYCGDNFAIIYNGIDREKFYPVCSKKKSELRTNFGLQGYIVGYIGNLVEVKRVDKIPQIYKELNEITDEEFTFLIIGDGDLKQEMKQNFNKIDAKFLFTGKVAPQEVIDYLSVMDVLILPSRQEGLGSVLLEAQACGIPVVGSGNGGIPEVIIDKTCVIKDDQYFEEKFAEKISSILKNKYSVNLSNDWLNNFDWDRNSDKELNLYMDIINEK</sequence>
<organism evidence="4 5">
    <name type="scientific">Bacillus mycoides</name>
    <dbReference type="NCBI Taxonomy" id="1405"/>
    <lineage>
        <taxon>Bacteria</taxon>
        <taxon>Bacillati</taxon>
        <taxon>Bacillota</taxon>
        <taxon>Bacilli</taxon>
        <taxon>Bacillales</taxon>
        <taxon>Bacillaceae</taxon>
        <taxon>Bacillus</taxon>
        <taxon>Bacillus cereus group</taxon>
    </lineage>
</organism>
<dbReference type="PANTHER" id="PTHR45947">
    <property type="entry name" value="SULFOQUINOVOSYL TRANSFERASE SQD2"/>
    <property type="match status" value="1"/>
</dbReference>
<protein>
    <submittedName>
        <fullName evidence="4">Glycosyltransferase involved in cell wall biosynthesis</fullName>
    </submittedName>
</protein>
<reference evidence="4 5" key="1">
    <citation type="submission" date="2018-08" db="EMBL/GenBank/DDBJ databases">
        <title>Freshwater and sediment microbial communities from various areas in North America, analyzing microbe dynamics in response to fracking.</title>
        <authorList>
            <person name="Lamendella R."/>
        </authorList>
    </citation>
    <scope>NUCLEOTIDE SEQUENCE [LARGE SCALE GENOMIC DNA]</scope>
    <source>
        <strain evidence="4 5">DB-1</strain>
    </source>
</reference>
<comment type="similarity">
    <text evidence="1">Belongs to the glycosyltransferase group 1 family. Glycosyltransferase 4 subfamily.</text>
</comment>
<dbReference type="Gene3D" id="3.40.50.2000">
    <property type="entry name" value="Glycogen Phosphorylase B"/>
    <property type="match status" value="2"/>
</dbReference>